<protein>
    <submittedName>
        <fullName evidence="2">Crotonyl-CoA reductase</fullName>
        <ecNumber evidence="2">1.3.1.86</ecNumber>
    </submittedName>
</protein>
<dbReference type="InterPro" id="IPR002364">
    <property type="entry name" value="Quin_OxRdtase/zeta-crystal_CS"/>
</dbReference>
<dbReference type="Pfam" id="PF13602">
    <property type="entry name" value="ADH_zinc_N_2"/>
    <property type="match status" value="1"/>
</dbReference>
<dbReference type="Gene3D" id="3.40.50.720">
    <property type="entry name" value="NAD(P)-binding Rossmann-like Domain"/>
    <property type="match status" value="1"/>
</dbReference>
<dbReference type="InterPro" id="IPR036291">
    <property type="entry name" value="NAD(P)-bd_dom_sf"/>
</dbReference>
<dbReference type="CDD" id="cd08267">
    <property type="entry name" value="MDR1"/>
    <property type="match status" value="1"/>
</dbReference>
<dbReference type="Gene3D" id="3.90.180.10">
    <property type="entry name" value="Medium-chain alcohol dehydrogenases, catalytic domain"/>
    <property type="match status" value="1"/>
</dbReference>
<dbReference type="EC" id="1.3.1.86" evidence="2"/>
<proteinExistence type="predicted"/>
<gene>
    <name evidence="2" type="primary">ccr</name>
    <name evidence="2" type="ORF">Pla133_44410</name>
</gene>
<dbReference type="SMART" id="SM00829">
    <property type="entry name" value="PKS_ER"/>
    <property type="match status" value="1"/>
</dbReference>
<keyword evidence="3" id="KW-1185">Reference proteome</keyword>
<dbReference type="KEGG" id="pbap:Pla133_44410"/>
<dbReference type="SUPFAM" id="SSF50129">
    <property type="entry name" value="GroES-like"/>
    <property type="match status" value="1"/>
</dbReference>
<dbReference type="InterPro" id="IPR050700">
    <property type="entry name" value="YIM1/Zinc_Alcohol_DH_Fams"/>
</dbReference>
<dbReference type="GO" id="GO:0008270">
    <property type="term" value="F:zinc ion binding"/>
    <property type="evidence" value="ECO:0007669"/>
    <property type="project" value="InterPro"/>
</dbReference>
<evidence type="ECO:0000259" key="1">
    <source>
        <dbReference type="SMART" id="SM00829"/>
    </source>
</evidence>
<accession>A0A518BQR9</accession>
<sequence>MNATQAPRTGETMRAVVQDRYGAAEVLELREIERPTAREGEVLVRVRAAGLDRGVWHLMAGLPYLVRLGFGLRRPKNPVPGMDLAGVVEAVGAGVTGLAPGDEVFGATDGSYAEFAVVKADRLAPKPARLSFEQAAAVPVSACAALHALRDVGEVQAGQRVLVIGASGGVGSFAVQLAKAFGAHVTGVCSTAKVDLVRSLGADHVIDYTTEDISTGGVRYDLVIDIAGNRSLGALRRVLTPRGTLVIVGGEQGDRWIGGTDRQLRAMALSRFVSQELRTFISSERREDLLVLRDLIDAGKVTPAVERTFPLERASEAMAWLEAGRARGKLVLTI</sequence>
<dbReference type="AlphaFoldDB" id="A0A518BQR9"/>
<dbReference type="InterPro" id="IPR013154">
    <property type="entry name" value="ADH-like_N"/>
</dbReference>
<feature type="domain" description="Enoyl reductase (ER)" evidence="1">
    <location>
        <begin position="22"/>
        <end position="332"/>
    </location>
</feature>
<evidence type="ECO:0000313" key="3">
    <source>
        <dbReference type="Proteomes" id="UP000316921"/>
    </source>
</evidence>
<dbReference type="SUPFAM" id="SSF51735">
    <property type="entry name" value="NAD(P)-binding Rossmann-fold domains"/>
    <property type="match status" value="1"/>
</dbReference>
<keyword evidence="2" id="KW-0560">Oxidoreductase</keyword>
<dbReference type="PROSITE" id="PS01162">
    <property type="entry name" value="QOR_ZETA_CRYSTAL"/>
    <property type="match status" value="1"/>
</dbReference>
<reference evidence="2 3" key="1">
    <citation type="submission" date="2019-02" db="EMBL/GenBank/DDBJ databases">
        <title>Deep-cultivation of Planctomycetes and their phenomic and genomic characterization uncovers novel biology.</title>
        <authorList>
            <person name="Wiegand S."/>
            <person name="Jogler M."/>
            <person name="Boedeker C."/>
            <person name="Pinto D."/>
            <person name="Vollmers J."/>
            <person name="Rivas-Marin E."/>
            <person name="Kohn T."/>
            <person name="Peeters S.H."/>
            <person name="Heuer A."/>
            <person name="Rast P."/>
            <person name="Oberbeckmann S."/>
            <person name="Bunk B."/>
            <person name="Jeske O."/>
            <person name="Meyerdierks A."/>
            <person name="Storesund J.E."/>
            <person name="Kallscheuer N."/>
            <person name="Luecker S."/>
            <person name="Lage O.M."/>
            <person name="Pohl T."/>
            <person name="Merkel B.J."/>
            <person name="Hornburger P."/>
            <person name="Mueller R.-W."/>
            <person name="Bruemmer F."/>
            <person name="Labrenz M."/>
            <person name="Spormann A.M."/>
            <person name="Op den Camp H."/>
            <person name="Overmann J."/>
            <person name="Amann R."/>
            <person name="Jetten M.S.M."/>
            <person name="Mascher T."/>
            <person name="Medema M.H."/>
            <person name="Devos D.P."/>
            <person name="Kaster A.-K."/>
            <person name="Ovreas L."/>
            <person name="Rohde M."/>
            <person name="Galperin M.Y."/>
            <person name="Jogler C."/>
        </authorList>
    </citation>
    <scope>NUCLEOTIDE SEQUENCE [LARGE SCALE GENOMIC DNA]</scope>
    <source>
        <strain evidence="2 3">Pla133</strain>
    </source>
</reference>
<organism evidence="2 3">
    <name type="scientific">Engelhardtia mirabilis</name>
    <dbReference type="NCBI Taxonomy" id="2528011"/>
    <lineage>
        <taxon>Bacteria</taxon>
        <taxon>Pseudomonadati</taxon>
        <taxon>Planctomycetota</taxon>
        <taxon>Planctomycetia</taxon>
        <taxon>Planctomycetia incertae sedis</taxon>
        <taxon>Engelhardtia</taxon>
    </lineage>
</organism>
<dbReference type="Pfam" id="PF08240">
    <property type="entry name" value="ADH_N"/>
    <property type="match status" value="1"/>
</dbReference>
<name>A0A518BQR9_9BACT</name>
<dbReference type="InterPro" id="IPR011032">
    <property type="entry name" value="GroES-like_sf"/>
</dbReference>
<dbReference type="InterPro" id="IPR020843">
    <property type="entry name" value="ER"/>
</dbReference>
<dbReference type="PANTHER" id="PTHR11695:SF648">
    <property type="entry name" value="ZINC-BINDING OXIDOREDUCTASE"/>
    <property type="match status" value="1"/>
</dbReference>
<dbReference type="PANTHER" id="PTHR11695">
    <property type="entry name" value="ALCOHOL DEHYDROGENASE RELATED"/>
    <property type="match status" value="1"/>
</dbReference>
<evidence type="ECO:0000313" key="2">
    <source>
        <dbReference type="EMBL" id="QDU69322.1"/>
    </source>
</evidence>
<dbReference type="GO" id="GO:0043880">
    <property type="term" value="F:crotonyl-CoA reductase activity"/>
    <property type="evidence" value="ECO:0007669"/>
    <property type="project" value="UniProtKB-EC"/>
</dbReference>
<dbReference type="Proteomes" id="UP000316921">
    <property type="component" value="Chromosome"/>
</dbReference>
<dbReference type="EMBL" id="CP036287">
    <property type="protein sequence ID" value="QDU69322.1"/>
    <property type="molecule type" value="Genomic_DNA"/>
</dbReference>